<dbReference type="SUPFAM" id="SSF101386">
    <property type="entry name" value="all-alpha NTP pyrophosphatases"/>
    <property type="match status" value="1"/>
</dbReference>
<evidence type="ECO:0000313" key="2">
    <source>
        <dbReference type="Proteomes" id="UP000242949"/>
    </source>
</evidence>
<dbReference type="EMBL" id="FMYI01000003">
    <property type="protein sequence ID" value="SDC00163.1"/>
    <property type="molecule type" value="Genomic_DNA"/>
</dbReference>
<name>A0A1G6I1A0_9BACI</name>
<dbReference type="STRING" id="1612202.SAMN05421734_103316"/>
<evidence type="ECO:0000313" key="1">
    <source>
        <dbReference type="EMBL" id="SDC00163.1"/>
    </source>
</evidence>
<gene>
    <name evidence="1" type="ORF">SAMN05421734_103316</name>
</gene>
<organism evidence="1 2">
    <name type="scientific">Pelagirhabdus alkalitolerans</name>
    <dbReference type="NCBI Taxonomy" id="1612202"/>
    <lineage>
        <taxon>Bacteria</taxon>
        <taxon>Bacillati</taxon>
        <taxon>Bacillota</taxon>
        <taxon>Bacilli</taxon>
        <taxon>Bacillales</taxon>
        <taxon>Bacillaceae</taxon>
        <taxon>Pelagirhabdus</taxon>
    </lineage>
</organism>
<dbReference type="Proteomes" id="UP000242949">
    <property type="component" value="Unassembled WGS sequence"/>
</dbReference>
<reference evidence="2" key="1">
    <citation type="submission" date="2016-09" db="EMBL/GenBank/DDBJ databases">
        <authorList>
            <person name="Varghese N."/>
            <person name="Submissions S."/>
        </authorList>
    </citation>
    <scope>NUCLEOTIDE SEQUENCE [LARGE SCALE GENOMIC DNA]</scope>
    <source>
        <strain evidence="2">S5</strain>
    </source>
</reference>
<accession>A0A1G6I1A0</accession>
<dbReference type="CDD" id="cd11532">
    <property type="entry name" value="NTP-PPase_COG4997"/>
    <property type="match status" value="1"/>
</dbReference>
<keyword evidence="2" id="KW-1185">Reference proteome</keyword>
<dbReference type="OrthoDB" id="9813491at2"/>
<dbReference type="AlphaFoldDB" id="A0A1G6I1A0"/>
<dbReference type="RefSeq" id="WP_090794712.1">
    <property type="nucleotide sequence ID" value="NZ_FMYI01000003.1"/>
</dbReference>
<protein>
    <submittedName>
        <fullName evidence="1">Predicted house-cleaning noncanonical NTP pyrophosphatase, all-alpha NTP-PPase (MazG) superfamily</fullName>
    </submittedName>
</protein>
<sequence>MPVHNKLVRDNIPAIIEKANKKMTTKTLDEKEYALELEAKLIEEFNEYLSAELPDNKLEELADMMEILKAFAELNDSSWDQVEKIRQEKAKTRGGFSDRIYLVEVYDDENKAD</sequence>
<proteinExistence type="predicted"/>
<dbReference type="InterPro" id="IPR038735">
    <property type="entry name" value="MSMEG_1276-like_NTP-PPase_dom"/>
</dbReference>